<sequence length="202" mass="22244">MVSEGRVAARPQDKMDRTLHLLQNIDPADAEPDSAELFQLEDACEQMNPMIDEKLEEIDRKHSELSELNVKVLEALELYTQLMNEAPHYSAYSKLPPQAHYAPLLSHARPHAGLHGPAPELGVYGVRGTPGPPRTRVQPGARTSERPVFPPSDGQRTCHQSASTGPLHERGKCSVHEPSPRRPPSVPTPNGRGYGHVSLSEH</sequence>
<dbReference type="Proteomes" id="UP001152622">
    <property type="component" value="Chromosome 8"/>
</dbReference>
<dbReference type="GO" id="GO:0030139">
    <property type="term" value="C:endocytic vesicle"/>
    <property type="evidence" value="ECO:0007669"/>
    <property type="project" value="TreeGrafter"/>
</dbReference>
<dbReference type="PANTHER" id="PTHR45929">
    <property type="entry name" value="JAK PATHWAY SIGNAL TRANSDUCTION ADAPTOR MOLECULE"/>
    <property type="match status" value="1"/>
</dbReference>
<dbReference type="InterPro" id="IPR050670">
    <property type="entry name" value="STAM"/>
</dbReference>
<dbReference type="AlphaFoldDB" id="A0A9Q1ISE7"/>
<feature type="region of interest" description="Disordered" evidence="1">
    <location>
        <begin position="112"/>
        <end position="202"/>
    </location>
</feature>
<accession>A0A9Q1ISE7</accession>
<comment type="caution">
    <text evidence="2">The sequence shown here is derived from an EMBL/GenBank/DDBJ whole genome shotgun (WGS) entry which is preliminary data.</text>
</comment>
<dbReference type="Gene3D" id="1.20.5.1940">
    <property type="match status" value="1"/>
</dbReference>
<name>A0A9Q1ISE7_SYNKA</name>
<dbReference type="OrthoDB" id="10068368at2759"/>
<evidence type="ECO:0000313" key="3">
    <source>
        <dbReference type="Proteomes" id="UP001152622"/>
    </source>
</evidence>
<dbReference type="EMBL" id="JAINUF010000008">
    <property type="protein sequence ID" value="KAJ8352823.1"/>
    <property type="molecule type" value="Genomic_DNA"/>
</dbReference>
<dbReference type="PANTHER" id="PTHR45929:SF1">
    <property type="entry name" value="HEMATOPOIETIC LINEAGE CELL-SPECIFIC PROTEIN-RELATED"/>
    <property type="match status" value="1"/>
</dbReference>
<protein>
    <submittedName>
        <fullName evidence="2">Uncharacterized protein</fullName>
    </submittedName>
</protein>
<feature type="compositionally biased region" description="Polar residues" evidence="1">
    <location>
        <begin position="154"/>
        <end position="164"/>
    </location>
</feature>
<evidence type="ECO:0000256" key="1">
    <source>
        <dbReference type="SAM" id="MobiDB-lite"/>
    </source>
</evidence>
<evidence type="ECO:0000313" key="2">
    <source>
        <dbReference type="EMBL" id="KAJ8352823.1"/>
    </source>
</evidence>
<reference evidence="2" key="1">
    <citation type="journal article" date="2023" name="Science">
        <title>Genome structures resolve the early diversification of teleost fishes.</title>
        <authorList>
            <person name="Parey E."/>
            <person name="Louis A."/>
            <person name="Montfort J."/>
            <person name="Bouchez O."/>
            <person name="Roques C."/>
            <person name="Iampietro C."/>
            <person name="Lluch J."/>
            <person name="Castinel A."/>
            <person name="Donnadieu C."/>
            <person name="Desvignes T."/>
            <person name="Floi Bucao C."/>
            <person name="Jouanno E."/>
            <person name="Wen M."/>
            <person name="Mejri S."/>
            <person name="Dirks R."/>
            <person name="Jansen H."/>
            <person name="Henkel C."/>
            <person name="Chen W.J."/>
            <person name="Zahm M."/>
            <person name="Cabau C."/>
            <person name="Klopp C."/>
            <person name="Thompson A.W."/>
            <person name="Robinson-Rechavi M."/>
            <person name="Braasch I."/>
            <person name="Lecointre G."/>
            <person name="Bobe J."/>
            <person name="Postlethwait J.H."/>
            <person name="Berthelot C."/>
            <person name="Roest Crollius H."/>
            <person name="Guiguen Y."/>
        </authorList>
    </citation>
    <scope>NUCLEOTIDE SEQUENCE</scope>
    <source>
        <strain evidence="2">WJC10195</strain>
    </source>
</reference>
<gene>
    <name evidence="2" type="ORF">SKAU_G00242990</name>
</gene>
<proteinExistence type="predicted"/>
<keyword evidence="3" id="KW-1185">Reference proteome</keyword>
<dbReference type="GO" id="GO:0007165">
    <property type="term" value="P:signal transduction"/>
    <property type="evidence" value="ECO:0007669"/>
    <property type="project" value="TreeGrafter"/>
</dbReference>
<organism evidence="2 3">
    <name type="scientific">Synaphobranchus kaupii</name>
    <name type="common">Kaup's arrowtooth eel</name>
    <dbReference type="NCBI Taxonomy" id="118154"/>
    <lineage>
        <taxon>Eukaryota</taxon>
        <taxon>Metazoa</taxon>
        <taxon>Chordata</taxon>
        <taxon>Craniata</taxon>
        <taxon>Vertebrata</taxon>
        <taxon>Euteleostomi</taxon>
        <taxon>Actinopterygii</taxon>
        <taxon>Neopterygii</taxon>
        <taxon>Teleostei</taxon>
        <taxon>Anguilliformes</taxon>
        <taxon>Synaphobranchidae</taxon>
        <taxon>Synaphobranchus</taxon>
    </lineage>
</organism>
<feature type="compositionally biased region" description="Basic and acidic residues" evidence="1">
    <location>
        <begin position="167"/>
        <end position="180"/>
    </location>
</feature>